<dbReference type="InterPro" id="IPR038610">
    <property type="entry name" value="FliK-like_C_sf"/>
</dbReference>
<evidence type="ECO:0000313" key="4">
    <source>
        <dbReference type="Proteomes" id="UP001562159"/>
    </source>
</evidence>
<feature type="domain" description="Flagellar hook-length control protein-like C-terminal" evidence="2">
    <location>
        <begin position="288"/>
        <end position="370"/>
    </location>
</feature>
<accession>A0ABV4AU33</accession>
<dbReference type="InterPro" id="IPR052563">
    <property type="entry name" value="FliK"/>
</dbReference>
<comment type="caution">
    <text evidence="3">The sequence shown here is derived from an EMBL/GenBank/DDBJ whole genome shotgun (WGS) entry which is preliminary data.</text>
</comment>
<evidence type="ECO:0000259" key="2">
    <source>
        <dbReference type="Pfam" id="PF02120"/>
    </source>
</evidence>
<keyword evidence="4" id="KW-1185">Reference proteome</keyword>
<feature type="compositionally biased region" description="Low complexity" evidence="1">
    <location>
        <begin position="11"/>
        <end position="28"/>
    </location>
</feature>
<dbReference type="EMBL" id="JBGBPY010000001">
    <property type="protein sequence ID" value="MEY2183079.1"/>
    <property type="molecule type" value="Genomic_DNA"/>
</dbReference>
<sequence length="408" mass="39613">MTPAPMLPQLPAANSVRSAPAAAPGNSPAPNPFDHHLQAARGARPADTPPPADQSSASAPAARAPADSSTTHAGAKPAQGSNVSTVATTSAASAASATGTSPTAPRGPMDATQADIALLVAQAAPAVAEAGDAVAAATAKAADPAKTSAAGEQGAATLAGALLAMLGQVANGVPATSSGADDATVSADGAASGQAKAAVMPQGMGLDDKAAAAAVATATPVASLAAALGNAEHALAAGGTDTHKDHGLEALALATAPAPTPAPATPALPQLQLASPPGSPGFAGELGQQVLWLGQQDIKEAKIRLHPEDLGSIDVHLSVSHDRVDVVFSAQHPAAVTAVQQSLPQLDQLLARHGLALGHAEVGQQQNRGDQHARGEGHGASTADEIGEVQGVSLPVASGRIGLLDAFA</sequence>
<keyword evidence="3" id="KW-0966">Cell projection</keyword>
<evidence type="ECO:0000313" key="3">
    <source>
        <dbReference type="EMBL" id="MEY2183079.1"/>
    </source>
</evidence>
<dbReference type="Pfam" id="PF02120">
    <property type="entry name" value="Flg_hook"/>
    <property type="match status" value="1"/>
</dbReference>
<dbReference type="Gene3D" id="3.30.750.140">
    <property type="match status" value="1"/>
</dbReference>
<gene>
    <name evidence="3" type="ORF">AB7878_11700</name>
</gene>
<organism evidence="3 4">
    <name type="scientific">Rhodanobacter humi</name>
    <dbReference type="NCBI Taxonomy" id="1888173"/>
    <lineage>
        <taxon>Bacteria</taxon>
        <taxon>Pseudomonadati</taxon>
        <taxon>Pseudomonadota</taxon>
        <taxon>Gammaproteobacteria</taxon>
        <taxon>Lysobacterales</taxon>
        <taxon>Rhodanobacteraceae</taxon>
        <taxon>Rhodanobacter</taxon>
    </lineage>
</organism>
<evidence type="ECO:0000256" key="1">
    <source>
        <dbReference type="SAM" id="MobiDB-lite"/>
    </source>
</evidence>
<feature type="region of interest" description="Disordered" evidence="1">
    <location>
        <begin position="363"/>
        <end position="387"/>
    </location>
</feature>
<keyword evidence="3" id="KW-0969">Cilium</keyword>
<dbReference type="Proteomes" id="UP001562159">
    <property type="component" value="Unassembled WGS sequence"/>
</dbReference>
<dbReference type="CDD" id="cd17470">
    <property type="entry name" value="T3SS_Flik_C"/>
    <property type="match status" value="1"/>
</dbReference>
<feature type="compositionally biased region" description="Low complexity" evidence="1">
    <location>
        <begin position="53"/>
        <end position="71"/>
    </location>
</feature>
<dbReference type="InterPro" id="IPR021136">
    <property type="entry name" value="Flagellar_hook_control-like_C"/>
</dbReference>
<reference evidence="3 4" key="1">
    <citation type="submission" date="2024-07" db="EMBL/GenBank/DDBJ databases">
        <title>Molecular mechanisms and environmental adaptations of flagellar loss and biofilm growth of Rhodanobacter under environmental stress.</title>
        <authorList>
            <person name="Chen M."/>
        </authorList>
    </citation>
    <scope>NUCLEOTIDE SEQUENCE [LARGE SCALE GENOMIC DNA]</scope>
    <source>
        <strain evidence="3 4">RS22</strain>
    </source>
</reference>
<dbReference type="PANTHER" id="PTHR37533">
    <property type="entry name" value="FLAGELLAR HOOK-LENGTH CONTROL PROTEIN"/>
    <property type="match status" value="1"/>
</dbReference>
<name>A0ABV4AU33_9GAMM</name>
<keyword evidence="3" id="KW-0282">Flagellum</keyword>
<proteinExistence type="predicted"/>
<dbReference type="PANTHER" id="PTHR37533:SF2">
    <property type="entry name" value="FLAGELLAR HOOK-LENGTH CONTROL PROTEIN"/>
    <property type="match status" value="1"/>
</dbReference>
<feature type="region of interest" description="Disordered" evidence="1">
    <location>
        <begin position="1"/>
        <end position="87"/>
    </location>
</feature>
<protein>
    <submittedName>
        <fullName evidence="3">Flagellar hook-length control protein FliK</fullName>
    </submittedName>
</protein>